<dbReference type="AlphaFoldDB" id="A0A0C2MQM6"/>
<sequence>MVHDTLLFFLHSSYSPIPGHRRRNYEQNPKTVELEAIHACSFQRSSSVDNLFSQNIVENCCKQQKHLAVHSIVSAGHEEFRRLTTRLRNKCRRLAACVKNCILTELYEDADLYFSLR</sequence>
<dbReference type="EMBL" id="JWZT01002382">
    <property type="protein sequence ID" value="KII69541.1"/>
    <property type="molecule type" value="Genomic_DNA"/>
</dbReference>
<organism evidence="1 2">
    <name type="scientific">Thelohanellus kitauei</name>
    <name type="common">Myxosporean</name>
    <dbReference type="NCBI Taxonomy" id="669202"/>
    <lineage>
        <taxon>Eukaryota</taxon>
        <taxon>Metazoa</taxon>
        <taxon>Cnidaria</taxon>
        <taxon>Myxozoa</taxon>
        <taxon>Myxosporea</taxon>
        <taxon>Bivalvulida</taxon>
        <taxon>Platysporina</taxon>
        <taxon>Myxobolidae</taxon>
        <taxon>Thelohanellus</taxon>
    </lineage>
</organism>
<keyword evidence="2" id="KW-1185">Reference proteome</keyword>
<name>A0A0C2MQM6_THEKT</name>
<accession>A0A0C2MQM6</accession>
<comment type="caution">
    <text evidence="1">The sequence shown here is derived from an EMBL/GenBank/DDBJ whole genome shotgun (WGS) entry which is preliminary data.</text>
</comment>
<evidence type="ECO:0000313" key="2">
    <source>
        <dbReference type="Proteomes" id="UP000031668"/>
    </source>
</evidence>
<dbReference type="Proteomes" id="UP000031668">
    <property type="component" value="Unassembled WGS sequence"/>
</dbReference>
<gene>
    <name evidence="1" type="ORF">RF11_00421</name>
</gene>
<reference evidence="1 2" key="1">
    <citation type="journal article" date="2014" name="Genome Biol. Evol.">
        <title>The genome of the myxosporean Thelohanellus kitauei shows adaptations to nutrient acquisition within its fish host.</title>
        <authorList>
            <person name="Yang Y."/>
            <person name="Xiong J."/>
            <person name="Zhou Z."/>
            <person name="Huo F."/>
            <person name="Miao W."/>
            <person name="Ran C."/>
            <person name="Liu Y."/>
            <person name="Zhang J."/>
            <person name="Feng J."/>
            <person name="Wang M."/>
            <person name="Wang M."/>
            <person name="Wang L."/>
            <person name="Yao B."/>
        </authorList>
    </citation>
    <scope>NUCLEOTIDE SEQUENCE [LARGE SCALE GENOMIC DNA]</scope>
    <source>
        <strain evidence="1">Wuqing</strain>
    </source>
</reference>
<evidence type="ECO:0000313" key="1">
    <source>
        <dbReference type="EMBL" id="KII69541.1"/>
    </source>
</evidence>
<proteinExistence type="predicted"/>
<protein>
    <submittedName>
        <fullName evidence="1">Uncharacterized protein</fullName>
    </submittedName>
</protein>